<dbReference type="STRING" id="3635.A0A1U8KXV0"/>
<dbReference type="GO" id="GO:0010073">
    <property type="term" value="P:meristem maintenance"/>
    <property type="evidence" value="ECO:0007669"/>
    <property type="project" value="InterPro"/>
</dbReference>
<evidence type="ECO:0000259" key="1">
    <source>
        <dbReference type="Pfam" id="PF10536"/>
    </source>
</evidence>
<dbReference type="GeneID" id="107921971"/>
<reference evidence="3" key="2">
    <citation type="submission" date="2025-08" db="UniProtKB">
        <authorList>
            <consortium name="RefSeq"/>
        </authorList>
    </citation>
    <scope>IDENTIFICATION</scope>
</reference>
<dbReference type="PANTHER" id="PTHR46033">
    <property type="entry name" value="PROTEIN MAIN-LIKE 2"/>
    <property type="match status" value="1"/>
</dbReference>
<organism evidence="2 3">
    <name type="scientific">Gossypium hirsutum</name>
    <name type="common">Upland cotton</name>
    <name type="synonym">Gossypium mexicanum</name>
    <dbReference type="NCBI Taxonomy" id="3635"/>
    <lineage>
        <taxon>Eukaryota</taxon>
        <taxon>Viridiplantae</taxon>
        <taxon>Streptophyta</taxon>
        <taxon>Embryophyta</taxon>
        <taxon>Tracheophyta</taxon>
        <taxon>Spermatophyta</taxon>
        <taxon>Magnoliopsida</taxon>
        <taxon>eudicotyledons</taxon>
        <taxon>Gunneridae</taxon>
        <taxon>Pentapetalae</taxon>
        <taxon>rosids</taxon>
        <taxon>malvids</taxon>
        <taxon>Malvales</taxon>
        <taxon>Malvaceae</taxon>
        <taxon>Malvoideae</taxon>
        <taxon>Gossypium</taxon>
    </lineage>
</organism>
<dbReference type="InterPro" id="IPR044824">
    <property type="entry name" value="MAIN-like"/>
</dbReference>
<protein>
    <submittedName>
        <fullName evidence="3">Serine/threonine-protein phosphatase 7 long form homolog</fullName>
    </submittedName>
</protein>
<reference evidence="2" key="1">
    <citation type="journal article" date="2020" name="Nat. Genet.">
        <title>Genomic diversifications of five Gossypium allopolyploid species and their impact on cotton improvement.</title>
        <authorList>
            <person name="Chen Z.J."/>
            <person name="Sreedasyam A."/>
            <person name="Ando A."/>
            <person name="Song Q."/>
            <person name="De Santiago L.M."/>
            <person name="Hulse-Kemp A.M."/>
            <person name="Ding M."/>
            <person name="Ye W."/>
            <person name="Kirkbride R.C."/>
            <person name="Jenkins J."/>
            <person name="Plott C."/>
            <person name="Lovell J."/>
            <person name="Lin Y.M."/>
            <person name="Vaughn R."/>
            <person name="Liu B."/>
            <person name="Simpson S."/>
            <person name="Scheffler B.E."/>
            <person name="Wen L."/>
            <person name="Saski C.A."/>
            <person name="Grover C.E."/>
            <person name="Hu G."/>
            <person name="Conover J.L."/>
            <person name="Carlson J.W."/>
            <person name="Shu S."/>
            <person name="Boston L.B."/>
            <person name="Williams M."/>
            <person name="Peterson D.G."/>
            <person name="McGee K."/>
            <person name="Jones D.C."/>
            <person name="Wendel J.F."/>
            <person name="Stelly D.M."/>
            <person name="Grimwood J."/>
            <person name="Schmutz J."/>
        </authorList>
    </citation>
    <scope>NUCLEOTIDE SEQUENCE [LARGE SCALE GENOMIC DNA]</scope>
    <source>
        <strain evidence="2">cv. TM-1</strain>
    </source>
</reference>
<evidence type="ECO:0000313" key="3">
    <source>
        <dbReference type="RefSeq" id="XP_016707255.1"/>
    </source>
</evidence>
<dbReference type="Pfam" id="PF10536">
    <property type="entry name" value="PMD"/>
    <property type="match status" value="1"/>
</dbReference>
<dbReference type="PANTHER" id="PTHR46033:SF8">
    <property type="entry name" value="PROTEIN MAINTENANCE OF MERISTEMS-LIKE"/>
    <property type="match status" value="1"/>
</dbReference>
<gene>
    <name evidence="3" type="primary">LOC107921971</name>
</gene>
<dbReference type="InterPro" id="IPR019557">
    <property type="entry name" value="AminoTfrase-like_pln_mobile"/>
</dbReference>
<evidence type="ECO:0000313" key="2">
    <source>
        <dbReference type="Proteomes" id="UP000818029"/>
    </source>
</evidence>
<keyword evidence="2" id="KW-1185">Reference proteome</keyword>
<dbReference type="AlphaFoldDB" id="A0A1U8KXV0"/>
<accession>A0A1U8KXV0</accession>
<proteinExistence type="predicted"/>
<dbReference type="KEGG" id="ghi:107921971"/>
<dbReference type="Proteomes" id="UP000818029">
    <property type="component" value="Chromosome D01"/>
</dbReference>
<dbReference type="PaxDb" id="3635-A0A1U8KXV0"/>
<feature type="domain" description="Aminotransferase-like plant mobile" evidence="1">
    <location>
        <begin position="9"/>
        <end position="303"/>
    </location>
</feature>
<sequence length="323" mass="36904">MPYLELAGFGLVALIWTFDLRNDLISALVECWRSETHTFHLPCGECTVTLEDVAFQLGLPIDGSAVTSVSVIAEPTALCYSLLGVSPDDAESKFTGLRFSWLKAKFEHLSINATKQEVMCAARAYIMHIIRGVLMPDANNNRVHLMYLPLLADLQNVRSYSWGFAVQTLLYRELFRTTKPDVVDIGGCLVLLQSWAPYRMSFLASVRHQPYVFPLVNRWIFYPGIGRSYTVPIYRLMIEQHAGEGFIWMPYWRPEITVVIPSSAHIHSHLWCINAPIINFQTIEWYNEDRVLRQFGCIQYILDPPMQLGKIHGINKRGKHGNN</sequence>
<name>A0A1U8KXV0_GOSHI</name>
<dbReference type="RefSeq" id="XP_016707255.1">
    <property type="nucleotide sequence ID" value="XM_016851766.2"/>
</dbReference>